<keyword evidence="2" id="KW-0175">Coiled coil</keyword>
<dbReference type="STRING" id="768710.DesyoDRAFT_5014"/>
<protein>
    <submittedName>
        <fullName evidence="6">Multidrug resistance efflux pump</fullName>
    </submittedName>
</protein>
<keyword evidence="4" id="KW-0812">Transmembrane</keyword>
<dbReference type="RefSeq" id="WP_007787106.1">
    <property type="nucleotide sequence ID" value="NZ_CM001441.1"/>
</dbReference>
<keyword evidence="4" id="KW-0472">Membrane</keyword>
<feature type="region of interest" description="Disordered" evidence="3">
    <location>
        <begin position="394"/>
        <end position="429"/>
    </location>
</feature>
<reference evidence="6 7" key="1">
    <citation type="submission" date="2011-11" db="EMBL/GenBank/DDBJ databases">
        <title>The Noncontiguous Finished genome of Desulfosporosinus youngiae DSM 17734.</title>
        <authorList>
            <consortium name="US DOE Joint Genome Institute (JGI-PGF)"/>
            <person name="Lucas S."/>
            <person name="Han J."/>
            <person name="Lapidus A."/>
            <person name="Cheng J.-F."/>
            <person name="Goodwin L."/>
            <person name="Pitluck S."/>
            <person name="Peters L."/>
            <person name="Ovchinnikova G."/>
            <person name="Lu M."/>
            <person name="Land M.L."/>
            <person name="Hauser L."/>
            <person name="Pester M."/>
            <person name="Spring S."/>
            <person name="Ollivier B."/>
            <person name="Rattei T."/>
            <person name="Klenk H.-P."/>
            <person name="Wagner M."/>
            <person name="Loy A."/>
            <person name="Woyke T.J."/>
        </authorList>
    </citation>
    <scope>NUCLEOTIDE SEQUENCE [LARGE SCALE GENOMIC DNA]</scope>
    <source>
        <strain evidence="6 7">DSM 17734</strain>
    </source>
</reference>
<dbReference type="GO" id="GO:0030313">
    <property type="term" value="C:cell envelope"/>
    <property type="evidence" value="ECO:0007669"/>
    <property type="project" value="UniProtKB-SubCell"/>
</dbReference>
<evidence type="ECO:0000259" key="5">
    <source>
        <dbReference type="Pfam" id="PF25990"/>
    </source>
</evidence>
<keyword evidence="4" id="KW-1133">Transmembrane helix</keyword>
<dbReference type="OrthoDB" id="9791520at2"/>
<dbReference type="PANTHER" id="PTHR32347">
    <property type="entry name" value="EFFLUX SYSTEM COMPONENT YKNX-RELATED"/>
    <property type="match status" value="1"/>
</dbReference>
<dbReference type="InterPro" id="IPR058636">
    <property type="entry name" value="Beta-barrel_YknX"/>
</dbReference>
<evidence type="ECO:0000256" key="2">
    <source>
        <dbReference type="ARBA" id="ARBA00023054"/>
    </source>
</evidence>
<dbReference type="AlphaFoldDB" id="H5Y040"/>
<sequence>MKKKWVTIGVISVLVLGGGYWGFTKFKAKPVAAANITAQAKIGDVKKVITATGTVNFPHTIPLTFPDKGRIVELNIQPGDTVIEGQVLARMDDSKLQTAVLQQQANLMSAQSKLQILKDGFNAQTKAQAEGSLAKAKQNLAAAQQNADPSYLANQVFLANQTVSQASDDLAKAQQSGNTASIQSAQNALNNALNALKTAENAQNGGAAQAVTAAQAEVTSAQFQVDKEADGPKSGDLQSAQASIAIAEAQLASAQTDLANATIIAPTDAIIVSSPLQLYEYTNDNSIITLTPTGSNLQVDAMIDQADISQVKVGQKVDITLDAYPDEHSSGTVSFVAIEGTTTSNVTTFKVTVTVDQASDKLLSGMNANLDIIVAEAKGVLTIPSEAIKTQGTEKGVMVPLASGDNSTGKDGSDPQAGDQPKVVTKSGSRQAGVNLKFIPVEFGLDDGNNVEVKSGLKEGQDVITVIGTAATNNGAAGGFGMGGGNSGRAPGGAAGPAPGAVRVVR</sequence>
<dbReference type="PANTHER" id="PTHR32347:SF23">
    <property type="entry name" value="BLL5650 PROTEIN"/>
    <property type="match status" value="1"/>
</dbReference>
<evidence type="ECO:0000256" key="3">
    <source>
        <dbReference type="SAM" id="MobiDB-lite"/>
    </source>
</evidence>
<dbReference type="eggNOG" id="COG0845">
    <property type="taxonomic scope" value="Bacteria"/>
</dbReference>
<dbReference type="InterPro" id="IPR050465">
    <property type="entry name" value="UPF0194_transport"/>
</dbReference>
<gene>
    <name evidence="6" type="ORF">DesyoDRAFT_5014</name>
</gene>
<proteinExistence type="predicted"/>
<evidence type="ECO:0000256" key="4">
    <source>
        <dbReference type="SAM" id="Phobius"/>
    </source>
</evidence>
<dbReference type="Proteomes" id="UP000005104">
    <property type="component" value="Chromosome"/>
</dbReference>
<dbReference type="SUPFAM" id="SSF111369">
    <property type="entry name" value="HlyD-like secretion proteins"/>
    <property type="match status" value="1"/>
</dbReference>
<accession>H5Y040</accession>
<name>H5Y040_9FIRM</name>
<dbReference type="Gene3D" id="2.40.420.20">
    <property type="match status" value="1"/>
</dbReference>
<evidence type="ECO:0000313" key="7">
    <source>
        <dbReference type="Proteomes" id="UP000005104"/>
    </source>
</evidence>
<feature type="domain" description="YknX-like beta-barrel" evidence="5">
    <location>
        <begin position="297"/>
        <end position="372"/>
    </location>
</feature>
<dbReference type="Gene3D" id="2.40.30.170">
    <property type="match status" value="1"/>
</dbReference>
<dbReference type="PRINTS" id="PR01490">
    <property type="entry name" value="RTXTOXIND"/>
</dbReference>
<dbReference type="EMBL" id="CM001441">
    <property type="protein sequence ID" value="EHQ91949.1"/>
    <property type="molecule type" value="Genomic_DNA"/>
</dbReference>
<keyword evidence="7" id="KW-1185">Reference proteome</keyword>
<evidence type="ECO:0000313" key="6">
    <source>
        <dbReference type="EMBL" id="EHQ91949.1"/>
    </source>
</evidence>
<organism evidence="6 7">
    <name type="scientific">Desulfosporosinus youngiae DSM 17734</name>
    <dbReference type="NCBI Taxonomy" id="768710"/>
    <lineage>
        <taxon>Bacteria</taxon>
        <taxon>Bacillati</taxon>
        <taxon>Bacillota</taxon>
        <taxon>Clostridia</taxon>
        <taxon>Eubacteriales</taxon>
        <taxon>Desulfitobacteriaceae</taxon>
        <taxon>Desulfosporosinus</taxon>
    </lineage>
</organism>
<dbReference type="Gene3D" id="2.40.50.100">
    <property type="match status" value="1"/>
</dbReference>
<dbReference type="Pfam" id="PF25990">
    <property type="entry name" value="Beta-barrel_YknX"/>
    <property type="match status" value="1"/>
</dbReference>
<evidence type="ECO:0000256" key="1">
    <source>
        <dbReference type="ARBA" id="ARBA00004196"/>
    </source>
</evidence>
<feature type="transmembrane region" description="Helical" evidence="4">
    <location>
        <begin position="5"/>
        <end position="23"/>
    </location>
</feature>
<dbReference type="HOGENOM" id="CLU_018816_14_2_9"/>
<comment type="subcellular location">
    <subcellularLocation>
        <location evidence="1">Cell envelope</location>
    </subcellularLocation>
</comment>